<keyword evidence="3" id="KW-1185">Reference proteome</keyword>
<reference evidence="2 3" key="1">
    <citation type="submission" date="2020-08" db="EMBL/GenBank/DDBJ databases">
        <title>Genomic Encyclopedia of Type Strains, Phase III (KMG-III): the genomes of soil and plant-associated and newly described type strains.</title>
        <authorList>
            <person name="Whitman W."/>
        </authorList>
    </citation>
    <scope>NUCLEOTIDE SEQUENCE [LARGE SCALE GENOMIC DNA]</scope>
    <source>
        <strain evidence="2 3">CECT 3226</strain>
    </source>
</reference>
<evidence type="ECO:0000256" key="1">
    <source>
        <dbReference type="SAM" id="MobiDB-lite"/>
    </source>
</evidence>
<feature type="region of interest" description="Disordered" evidence="1">
    <location>
        <begin position="1"/>
        <end position="43"/>
    </location>
</feature>
<sequence>MDLGPAAGHVPGFRRRPLTRGLDLSGTVRAGAEPLGSGHAVTGTERLAESVTPGYVRGHYPYGTPYSV</sequence>
<comment type="caution">
    <text evidence="2">The sequence shown here is derived from an EMBL/GenBank/DDBJ whole genome shotgun (WGS) entry which is preliminary data.</text>
</comment>
<accession>A0A7W8BIY5</accession>
<organism evidence="2 3">
    <name type="scientific">Streptomyces griseoloalbus</name>
    <dbReference type="NCBI Taxonomy" id="67303"/>
    <lineage>
        <taxon>Bacteria</taxon>
        <taxon>Bacillati</taxon>
        <taxon>Actinomycetota</taxon>
        <taxon>Actinomycetes</taxon>
        <taxon>Kitasatosporales</taxon>
        <taxon>Streptomycetaceae</taxon>
        <taxon>Streptomyces</taxon>
    </lineage>
</organism>
<proteinExistence type="predicted"/>
<dbReference type="Proteomes" id="UP000568022">
    <property type="component" value="Unassembled WGS sequence"/>
</dbReference>
<dbReference type="EMBL" id="JACHJE010000002">
    <property type="protein sequence ID" value="MBB5124210.1"/>
    <property type="molecule type" value="Genomic_DNA"/>
</dbReference>
<evidence type="ECO:0000313" key="2">
    <source>
        <dbReference type="EMBL" id="MBB5124210.1"/>
    </source>
</evidence>
<protein>
    <submittedName>
        <fullName evidence="2">Uncharacterized protein</fullName>
    </submittedName>
</protein>
<name>A0A7W8BIY5_9ACTN</name>
<dbReference type="AlphaFoldDB" id="A0A7W8BIY5"/>
<evidence type="ECO:0000313" key="3">
    <source>
        <dbReference type="Proteomes" id="UP000568022"/>
    </source>
</evidence>
<gene>
    <name evidence="2" type="ORF">FHS32_000938</name>
</gene>